<proteinExistence type="predicted"/>
<comment type="caution">
    <text evidence="1">The sequence shown here is derived from an EMBL/GenBank/DDBJ whole genome shotgun (WGS) entry which is preliminary data.</text>
</comment>
<name>A0A8J4UT23_9MYCE</name>
<organism evidence="1 2">
    <name type="scientific">Polysphondylium violaceum</name>
    <dbReference type="NCBI Taxonomy" id="133409"/>
    <lineage>
        <taxon>Eukaryota</taxon>
        <taxon>Amoebozoa</taxon>
        <taxon>Evosea</taxon>
        <taxon>Eumycetozoa</taxon>
        <taxon>Dictyostelia</taxon>
        <taxon>Dictyosteliales</taxon>
        <taxon>Dictyosteliaceae</taxon>
        <taxon>Polysphondylium</taxon>
    </lineage>
</organism>
<keyword evidence="2" id="KW-1185">Reference proteome</keyword>
<protein>
    <submittedName>
        <fullName evidence="1">Uncharacterized protein</fullName>
    </submittedName>
</protein>
<reference evidence="1" key="1">
    <citation type="submission" date="2020-01" db="EMBL/GenBank/DDBJ databases">
        <title>Development of genomics and gene disruption for Polysphondylium violaceum indicates a role for the polyketide synthase stlB in stalk morphogenesis.</title>
        <authorList>
            <person name="Narita B."/>
            <person name="Kawabe Y."/>
            <person name="Kin K."/>
            <person name="Saito T."/>
            <person name="Gibbs R."/>
            <person name="Kuspa A."/>
            <person name="Muzny D."/>
            <person name="Queller D."/>
            <person name="Richards S."/>
            <person name="Strassman J."/>
            <person name="Sucgang R."/>
            <person name="Worley K."/>
            <person name="Schaap P."/>
        </authorList>
    </citation>
    <scope>NUCLEOTIDE SEQUENCE</scope>
    <source>
        <strain evidence="1">QSvi11</strain>
    </source>
</reference>
<evidence type="ECO:0000313" key="1">
    <source>
        <dbReference type="EMBL" id="KAF2074311.1"/>
    </source>
</evidence>
<gene>
    <name evidence="1" type="ORF">CYY_004371</name>
</gene>
<dbReference type="EMBL" id="AJWJ01000153">
    <property type="protein sequence ID" value="KAF2074311.1"/>
    <property type="molecule type" value="Genomic_DNA"/>
</dbReference>
<evidence type="ECO:0000313" key="2">
    <source>
        <dbReference type="Proteomes" id="UP000695562"/>
    </source>
</evidence>
<accession>A0A8J4UT23</accession>
<dbReference type="Proteomes" id="UP000695562">
    <property type="component" value="Unassembled WGS sequence"/>
</dbReference>
<dbReference type="AlphaFoldDB" id="A0A8J4UT23"/>
<sequence length="75" mass="8004">MIFSTLAHVANPCKSMTSSSISSNSVSVSVSGMNSLSTSAITTPIGDMTPKVDYEAELKKLNDSFMKWLLGCLKN</sequence>